<sequence length="86" mass="9509">MQKVIAMVIVIVAILSIGYVDPENEKSRQLLEMEGFSQIQITGFRFLGCAEEDDLAIGFKAIKNGFTVTGTICSSFFGKGHTIRYD</sequence>
<proteinExistence type="predicted"/>
<gene>
    <name evidence="1" type="ORF">EHO57_13735</name>
</gene>
<dbReference type="RefSeq" id="WP_135698327.1">
    <property type="nucleotide sequence ID" value="NZ_RQER01000008.1"/>
</dbReference>
<accession>A0A5R2ATD4</accession>
<dbReference type="AlphaFoldDB" id="A0A5R2ATD4"/>
<comment type="caution">
    <text evidence="1">The sequence shown here is derived from an EMBL/GenBank/DDBJ whole genome shotgun (WGS) entry which is preliminary data.</text>
</comment>
<protein>
    <submittedName>
        <fullName evidence="1">Uncharacterized protein</fullName>
    </submittedName>
</protein>
<reference evidence="1 2" key="1">
    <citation type="journal article" date="2019" name="PLoS Negl. Trop. Dis.">
        <title>Revisiting the worldwide diversity of Leptospira species in the environment.</title>
        <authorList>
            <person name="Vincent A.T."/>
            <person name="Schiettekatte O."/>
            <person name="Bourhy P."/>
            <person name="Veyrier F.J."/>
            <person name="Picardeau M."/>
        </authorList>
    </citation>
    <scope>NUCLEOTIDE SEQUENCE [LARGE SCALE GENOMIC DNA]</scope>
    <source>
        <strain evidence="1 2">SSW18</strain>
    </source>
</reference>
<dbReference type="Proteomes" id="UP000297946">
    <property type="component" value="Unassembled WGS sequence"/>
</dbReference>
<evidence type="ECO:0000313" key="2">
    <source>
        <dbReference type="Proteomes" id="UP000297946"/>
    </source>
</evidence>
<organism evidence="1 2">
    <name type="scientific">Leptospira langatensis</name>
    <dbReference type="NCBI Taxonomy" id="2484983"/>
    <lineage>
        <taxon>Bacteria</taxon>
        <taxon>Pseudomonadati</taxon>
        <taxon>Spirochaetota</taxon>
        <taxon>Spirochaetia</taxon>
        <taxon>Leptospirales</taxon>
        <taxon>Leptospiraceae</taxon>
        <taxon>Leptospira</taxon>
    </lineage>
</organism>
<name>A0A5R2ATD4_9LEPT</name>
<evidence type="ECO:0000313" key="1">
    <source>
        <dbReference type="EMBL" id="TGJ99820.1"/>
    </source>
</evidence>
<dbReference type="EMBL" id="RQER01000008">
    <property type="protein sequence ID" value="TGJ99820.1"/>
    <property type="molecule type" value="Genomic_DNA"/>
</dbReference>